<comment type="subcellular location">
    <subcellularLocation>
        <location evidence="1">Cell membrane</location>
        <topology evidence="1">Multi-pass membrane protein</topology>
    </subcellularLocation>
</comment>
<protein>
    <submittedName>
        <fullName evidence="8">MFS transporter</fullName>
    </submittedName>
</protein>
<keyword evidence="4 6" id="KW-1133">Transmembrane helix</keyword>
<dbReference type="PROSITE" id="PS50850">
    <property type="entry name" value="MFS"/>
    <property type="match status" value="1"/>
</dbReference>
<keyword evidence="2" id="KW-0813">Transport</keyword>
<keyword evidence="5 6" id="KW-0472">Membrane</keyword>
<evidence type="ECO:0000256" key="5">
    <source>
        <dbReference type="ARBA" id="ARBA00023136"/>
    </source>
</evidence>
<feature type="transmembrane region" description="Helical" evidence="6">
    <location>
        <begin position="346"/>
        <end position="367"/>
    </location>
</feature>
<dbReference type="InterPro" id="IPR020846">
    <property type="entry name" value="MFS_dom"/>
</dbReference>
<evidence type="ECO:0000313" key="8">
    <source>
        <dbReference type="EMBL" id="UUP15395.1"/>
    </source>
</evidence>
<feature type="transmembrane region" description="Helical" evidence="6">
    <location>
        <begin position="114"/>
        <end position="135"/>
    </location>
</feature>
<keyword evidence="3 6" id="KW-0812">Transmembrane</keyword>
<feature type="transmembrane region" description="Helical" evidence="6">
    <location>
        <begin position="181"/>
        <end position="199"/>
    </location>
</feature>
<feature type="transmembrane region" description="Helical" evidence="6">
    <location>
        <begin position="243"/>
        <end position="260"/>
    </location>
</feature>
<sequence length="479" mass="49119">MTAQQVPSGAEASAEASVGTKYVVMTVSATLGVLSGLLSVILIPLLPALQTEFKLTASEVSWLFTLPILVAGGSSLVVPRLADLIGDRRANVVTMSFLTVGCLIAGLFKSFPMLLVAMFFIGIGSTVYFLGFALLRRHLPGDNAIRTAAAIVTIATGTGMTAGLVLGGLLTEKVDVSVSTMYLILGVCAALATVAAHVVIPPDEGTSEGSLGIASVALGVTWIGALLFGMAQGQSWGWTDWRVLSLVIGGLVLAVIWVRIERQSATPIFDVETLQNPDMRRAMLGLLGFGLANVPLMLVTPYVAQLPKDMGGLGLTALGTGLLLVPWSIAYLIGGAAVGLIKVGPYALAVTGFIVMALSFTSMALFHGSIWQLVTGVAVYGFASAVASASCYAIGQGAVPERLAGMATTMLGTTQVVASSIAGPIIGVILAARDVPGIPGVPASSQFTIAYLIAAALSVAAAVACMKRSPVRQSAGRTV</sequence>
<dbReference type="EMBL" id="CP102173">
    <property type="protein sequence ID" value="UUP15395.1"/>
    <property type="molecule type" value="Genomic_DNA"/>
</dbReference>
<dbReference type="Pfam" id="PF07690">
    <property type="entry name" value="MFS_1"/>
    <property type="match status" value="1"/>
</dbReference>
<reference evidence="8 9" key="1">
    <citation type="submission" date="2022-08" db="EMBL/GenBank/DDBJ databases">
        <title>novel species in genus Aeromicrobium.</title>
        <authorList>
            <person name="Ye L."/>
        </authorList>
    </citation>
    <scope>NUCLEOTIDE SEQUENCE [LARGE SCALE GENOMIC DNA]</scope>
    <source>
        <strain evidence="9">zg-Y1379</strain>
    </source>
</reference>
<dbReference type="RefSeq" id="WP_232399447.1">
    <property type="nucleotide sequence ID" value="NZ_CP102173.1"/>
</dbReference>
<feature type="transmembrane region" description="Helical" evidence="6">
    <location>
        <begin position="373"/>
        <end position="395"/>
    </location>
</feature>
<feature type="transmembrane region" description="Helical" evidence="6">
    <location>
        <begin position="90"/>
        <end position="108"/>
    </location>
</feature>
<feature type="transmembrane region" description="Helical" evidence="6">
    <location>
        <begin position="281"/>
        <end position="304"/>
    </location>
</feature>
<evidence type="ECO:0000256" key="2">
    <source>
        <dbReference type="ARBA" id="ARBA00022448"/>
    </source>
</evidence>
<organism evidence="8 9">
    <name type="scientific">Aeromicrobium wangtongii</name>
    <dbReference type="NCBI Taxonomy" id="2969247"/>
    <lineage>
        <taxon>Bacteria</taxon>
        <taxon>Bacillati</taxon>
        <taxon>Actinomycetota</taxon>
        <taxon>Actinomycetes</taxon>
        <taxon>Propionibacteriales</taxon>
        <taxon>Nocardioidaceae</taxon>
        <taxon>Aeromicrobium</taxon>
    </lineage>
</organism>
<dbReference type="InterPro" id="IPR011701">
    <property type="entry name" value="MFS"/>
</dbReference>
<keyword evidence="9" id="KW-1185">Reference proteome</keyword>
<dbReference type="SUPFAM" id="SSF103473">
    <property type="entry name" value="MFS general substrate transporter"/>
    <property type="match status" value="1"/>
</dbReference>
<dbReference type="Proteomes" id="UP001316184">
    <property type="component" value="Chromosome"/>
</dbReference>
<feature type="transmembrane region" description="Helical" evidence="6">
    <location>
        <begin position="310"/>
        <end position="334"/>
    </location>
</feature>
<feature type="transmembrane region" description="Helical" evidence="6">
    <location>
        <begin position="22"/>
        <end position="48"/>
    </location>
</feature>
<dbReference type="InterPro" id="IPR036259">
    <property type="entry name" value="MFS_trans_sf"/>
</dbReference>
<evidence type="ECO:0000256" key="3">
    <source>
        <dbReference type="ARBA" id="ARBA00022692"/>
    </source>
</evidence>
<dbReference type="PANTHER" id="PTHR42718">
    <property type="entry name" value="MAJOR FACILITATOR SUPERFAMILY MULTIDRUG TRANSPORTER MFSC"/>
    <property type="match status" value="1"/>
</dbReference>
<feature type="transmembrane region" description="Helical" evidence="6">
    <location>
        <begin position="211"/>
        <end position="231"/>
    </location>
</feature>
<feature type="transmembrane region" description="Helical" evidence="6">
    <location>
        <begin position="60"/>
        <end position="78"/>
    </location>
</feature>
<evidence type="ECO:0000256" key="4">
    <source>
        <dbReference type="ARBA" id="ARBA00022989"/>
    </source>
</evidence>
<dbReference type="Gene3D" id="1.20.1250.20">
    <property type="entry name" value="MFS general substrate transporter like domains"/>
    <property type="match status" value="2"/>
</dbReference>
<feature type="transmembrane region" description="Helical" evidence="6">
    <location>
        <begin position="444"/>
        <end position="465"/>
    </location>
</feature>
<feature type="domain" description="Major facilitator superfamily (MFS) profile" evidence="7">
    <location>
        <begin position="24"/>
        <end position="473"/>
    </location>
</feature>
<gene>
    <name evidence="8" type="ORF">NQV15_08805</name>
</gene>
<proteinExistence type="predicted"/>
<accession>A0ABY5MB96</accession>
<evidence type="ECO:0000256" key="6">
    <source>
        <dbReference type="SAM" id="Phobius"/>
    </source>
</evidence>
<feature type="transmembrane region" description="Helical" evidence="6">
    <location>
        <begin position="407"/>
        <end position="432"/>
    </location>
</feature>
<evidence type="ECO:0000313" key="9">
    <source>
        <dbReference type="Proteomes" id="UP001316184"/>
    </source>
</evidence>
<feature type="transmembrane region" description="Helical" evidence="6">
    <location>
        <begin position="147"/>
        <end position="169"/>
    </location>
</feature>
<evidence type="ECO:0000259" key="7">
    <source>
        <dbReference type="PROSITE" id="PS50850"/>
    </source>
</evidence>
<dbReference type="PANTHER" id="PTHR42718:SF9">
    <property type="entry name" value="MAJOR FACILITATOR SUPERFAMILY MULTIDRUG TRANSPORTER MFSC"/>
    <property type="match status" value="1"/>
</dbReference>
<evidence type="ECO:0000256" key="1">
    <source>
        <dbReference type="ARBA" id="ARBA00004651"/>
    </source>
</evidence>
<name>A0ABY5MB96_9ACTN</name>